<protein>
    <submittedName>
        <fullName evidence="1">Uncharacterized protein</fullName>
    </submittedName>
</protein>
<accession>A0A2M9DHC5</accession>
<organism evidence="1 2">
    <name type="scientific">Brevirhabdus pacifica</name>
    <dbReference type="NCBI Taxonomy" id="1267768"/>
    <lineage>
        <taxon>Bacteria</taxon>
        <taxon>Pseudomonadati</taxon>
        <taxon>Pseudomonadota</taxon>
        <taxon>Alphaproteobacteria</taxon>
        <taxon>Rhodobacterales</taxon>
        <taxon>Paracoccaceae</taxon>
        <taxon>Brevirhabdus</taxon>
    </lineage>
</organism>
<dbReference type="STRING" id="1267768.BV394_00390"/>
<sequence>MSGDKGPGGSGAFDWPELMRAGCRELGLRPWDFWRLTPAELTLLLGGGSGAPAAGVVGRARLDELARLYPDHGGMGE</sequence>
<dbReference type="NCBIfam" id="TIGR02216">
    <property type="entry name" value="phage_TIGR02216"/>
    <property type="match status" value="1"/>
</dbReference>
<dbReference type="Proteomes" id="UP000187266">
    <property type="component" value="Chromosome"/>
</dbReference>
<reference evidence="1 2" key="1">
    <citation type="submission" date="2017-01" db="EMBL/GenBank/DDBJ databases">
        <title>Genomic analysis of Xuhuaishuia manganoxidans DY6-4.</title>
        <authorList>
            <person name="Wang X."/>
        </authorList>
    </citation>
    <scope>NUCLEOTIDE SEQUENCE [LARGE SCALE GENOMIC DNA]</scope>
    <source>
        <strain evidence="1 2">DY6-4</strain>
    </source>
</reference>
<proteinExistence type="predicted"/>
<dbReference type="AlphaFoldDB" id="A0A1U7DES2"/>
<dbReference type="OrthoDB" id="7582980at2"/>
<keyword evidence="2" id="KW-1185">Reference proteome</keyword>
<accession>A0A1U7DES2</accession>
<dbReference type="Pfam" id="PF09550">
    <property type="entry name" value="Phage_TAC_6"/>
    <property type="match status" value="1"/>
</dbReference>
<dbReference type="RefSeq" id="WP_076978402.1">
    <property type="nucleotide sequence ID" value="NZ_CP019124.1"/>
</dbReference>
<dbReference type="InterPro" id="IPR011739">
    <property type="entry name" value="GTA_rcc01693"/>
</dbReference>
<gene>
    <name evidence="1" type="ORF">BV394_00390</name>
</gene>
<name>A0A1U7DES2_9RHOB</name>
<dbReference type="EMBL" id="CP019124">
    <property type="protein sequence ID" value="APX88378.1"/>
    <property type="molecule type" value="Genomic_DNA"/>
</dbReference>
<evidence type="ECO:0000313" key="1">
    <source>
        <dbReference type="EMBL" id="APX88378.1"/>
    </source>
</evidence>
<evidence type="ECO:0000313" key="2">
    <source>
        <dbReference type="Proteomes" id="UP000187266"/>
    </source>
</evidence>
<dbReference type="InterPro" id="IPR019056">
    <property type="entry name" value="Phage_TAC_6"/>
</dbReference>